<keyword evidence="4" id="KW-1185">Reference proteome</keyword>
<feature type="region of interest" description="Disordered" evidence="1">
    <location>
        <begin position="275"/>
        <end position="294"/>
    </location>
</feature>
<gene>
    <name evidence="3" type="ORF">SEPMUDRAFT_150057</name>
</gene>
<dbReference type="OrthoDB" id="21678at2759"/>
<feature type="region of interest" description="Disordered" evidence="1">
    <location>
        <begin position="334"/>
        <end position="366"/>
    </location>
</feature>
<evidence type="ECO:0000313" key="3">
    <source>
        <dbReference type="EMBL" id="EMF11018.1"/>
    </source>
</evidence>
<reference evidence="3 4" key="1">
    <citation type="journal article" date="2012" name="PLoS Pathog.">
        <title>Diverse lifestyles and strategies of plant pathogenesis encoded in the genomes of eighteen Dothideomycetes fungi.</title>
        <authorList>
            <person name="Ohm R.A."/>
            <person name="Feau N."/>
            <person name="Henrissat B."/>
            <person name="Schoch C.L."/>
            <person name="Horwitz B.A."/>
            <person name="Barry K.W."/>
            <person name="Condon B.J."/>
            <person name="Copeland A.C."/>
            <person name="Dhillon B."/>
            <person name="Glaser F."/>
            <person name="Hesse C.N."/>
            <person name="Kosti I."/>
            <person name="LaButti K."/>
            <person name="Lindquist E.A."/>
            <person name="Lucas S."/>
            <person name="Salamov A.A."/>
            <person name="Bradshaw R.E."/>
            <person name="Ciuffetti L."/>
            <person name="Hamelin R.C."/>
            <person name="Kema G.H.J."/>
            <person name="Lawrence C."/>
            <person name="Scott J.A."/>
            <person name="Spatafora J.W."/>
            <person name="Turgeon B.G."/>
            <person name="de Wit P.J.G.M."/>
            <person name="Zhong S."/>
            <person name="Goodwin S.B."/>
            <person name="Grigoriev I.V."/>
        </authorList>
    </citation>
    <scope>NUCLEOTIDE SEQUENCE [LARGE SCALE GENOMIC DNA]</scope>
    <source>
        <strain evidence="3 4">SO2202</strain>
    </source>
</reference>
<dbReference type="Proteomes" id="UP000016931">
    <property type="component" value="Unassembled WGS sequence"/>
</dbReference>
<dbReference type="EMBL" id="KB456266">
    <property type="protein sequence ID" value="EMF11018.1"/>
    <property type="molecule type" value="Genomic_DNA"/>
</dbReference>
<dbReference type="GeneID" id="27903076"/>
<feature type="region of interest" description="Disordered" evidence="1">
    <location>
        <begin position="232"/>
        <end position="262"/>
    </location>
</feature>
<dbReference type="eggNOG" id="KOG2366">
    <property type="taxonomic scope" value="Eukaryota"/>
</dbReference>
<feature type="transmembrane region" description="Helical" evidence="2">
    <location>
        <begin position="201"/>
        <end position="221"/>
    </location>
</feature>
<proteinExistence type="predicted"/>
<organism evidence="3 4">
    <name type="scientific">Sphaerulina musiva (strain SO2202)</name>
    <name type="common">Poplar stem canker fungus</name>
    <name type="synonym">Septoria musiva</name>
    <dbReference type="NCBI Taxonomy" id="692275"/>
    <lineage>
        <taxon>Eukaryota</taxon>
        <taxon>Fungi</taxon>
        <taxon>Dikarya</taxon>
        <taxon>Ascomycota</taxon>
        <taxon>Pezizomycotina</taxon>
        <taxon>Dothideomycetes</taxon>
        <taxon>Dothideomycetidae</taxon>
        <taxon>Mycosphaerellales</taxon>
        <taxon>Mycosphaerellaceae</taxon>
        <taxon>Sphaerulina</taxon>
    </lineage>
</organism>
<feature type="compositionally biased region" description="Basic and acidic residues" evidence="1">
    <location>
        <begin position="334"/>
        <end position="349"/>
    </location>
</feature>
<evidence type="ECO:0000256" key="1">
    <source>
        <dbReference type="SAM" id="MobiDB-lite"/>
    </source>
</evidence>
<feature type="compositionally biased region" description="Polar residues" evidence="1">
    <location>
        <begin position="18"/>
        <end position="31"/>
    </location>
</feature>
<sequence length="569" mass="61819">MAPTAAAQSAADATAASGQTNSPAPMSEPSCQLSDQILSTSYGTHQGAISPEAILRMLRNQVCNNPKCEPPAAIDKAAVVVAKDDLSIYKKCEISVGLAGDLEGYVFRQADATEELLNDCSESIDNMIDQIGGVAKECWWVGSHKNQVYQAGFRSLNPSGNNSLHMQNNTRIAATLPDVATPTDISVKHEKNDPKKLIPEVIGAVLGVIAAIICLIVFIIWKRNQRERKRWKAALERRAKRKAKKPGDDNGHRSNHSATLLGSVTSATKSWNRTPAISAAPVGEGAGSGSSSGDIKEKEAFACTTTEIPINDCDNDAALARKLQRKYDAAHERAIQNPDSHDRQPKERVQSPQPPGYDTVSAGTATDMYPVPEANRVSHFAPALGPDRFRRLSSVTHDVDNIHDETLPPPPPPPPVSRGANSKSPIRPWRDADEYILPQSPPPPRDFGSPSGWRDTLVEDGNPNNAFVFPAPSPPQRPLPARPVHSPTIGWRDTAPPDRPLPERPGMRSPQPVRRNADDVYDDDEHHAVGPSSEPRRERAPTATSQELALQLLYAELRTLRDQRGGGFM</sequence>
<feature type="compositionally biased region" description="Basic residues" evidence="1">
    <location>
        <begin position="232"/>
        <end position="244"/>
    </location>
</feature>
<keyword evidence="2" id="KW-1133">Transmembrane helix</keyword>
<evidence type="ECO:0000313" key="4">
    <source>
        <dbReference type="Proteomes" id="UP000016931"/>
    </source>
</evidence>
<feature type="compositionally biased region" description="Basic and acidic residues" evidence="1">
    <location>
        <begin position="524"/>
        <end position="540"/>
    </location>
</feature>
<name>M3D0G7_SPHMS</name>
<feature type="compositionally biased region" description="Pro residues" evidence="1">
    <location>
        <begin position="407"/>
        <end position="416"/>
    </location>
</feature>
<dbReference type="HOGENOM" id="CLU_479105_0_0_1"/>
<feature type="region of interest" description="Disordered" evidence="1">
    <location>
        <begin position="400"/>
        <end position="545"/>
    </location>
</feature>
<protein>
    <submittedName>
        <fullName evidence="3">Uncharacterized protein</fullName>
    </submittedName>
</protein>
<dbReference type="RefSeq" id="XP_016759139.1">
    <property type="nucleotide sequence ID" value="XM_016905939.1"/>
</dbReference>
<keyword evidence="2" id="KW-0812">Transmembrane</keyword>
<feature type="compositionally biased region" description="Low complexity" evidence="1">
    <location>
        <begin position="1"/>
        <end position="17"/>
    </location>
</feature>
<feature type="compositionally biased region" description="Pro residues" evidence="1">
    <location>
        <begin position="471"/>
        <end position="481"/>
    </location>
</feature>
<dbReference type="STRING" id="692275.M3D0G7"/>
<feature type="region of interest" description="Disordered" evidence="1">
    <location>
        <begin position="1"/>
        <end position="31"/>
    </location>
</feature>
<evidence type="ECO:0000256" key="2">
    <source>
        <dbReference type="SAM" id="Phobius"/>
    </source>
</evidence>
<dbReference type="AlphaFoldDB" id="M3D0G7"/>
<accession>M3D0G7</accession>
<keyword evidence="2" id="KW-0472">Membrane</keyword>